<comment type="caution">
    <text evidence="6">The sequence shown here is derived from an EMBL/GenBank/DDBJ whole genome shotgun (WGS) entry which is preliminary data.</text>
</comment>
<comment type="subcellular location">
    <subcellularLocation>
        <location evidence="1">Cytoplasm</location>
    </subcellularLocation>
</comment>
<comment type="similarity">
    <text evidence="2">Belongs to the FAM83 family.</text>
</comment>
<dbReference type="GO" id="GO:0005737">
    <property type="term" value="C:cytoplasm"/>
    <property type="evidence" value="ECO:0007669"/>
    <property type="project" value="UniProtKB-SubCell"/>
</dbReference>
<evidence type="ECO:0000313" key="6">
    <source>
        <dbReference type="EMBL" id="DBA16084.1"/>
    </source>
</evidence>
<evidence type="ECO:0000256" key="3">
    <source>
        <dbReference type="ARBA" id="ARBA00022490"/>
    </source>
</evidence>
<dbReference type="PANTHER" id="PTHR16181:SF29">
    <property type="entry name" value="PROTEIN FAM83A-RELATED"/>
    <property type="match status" value="1"/>
</dbReference>
<evidence type="ECO:0000256" key="4">
    <source>
        <dbReference type="SAM" id="MobiDB-lite"/>
    </source>
</evidence>
<dbReference type="FunFam" id="3.30.870.10:FF:000004">
    <property type="entry name" value="protein FAM83H isoform X2"/>
    <property type="match status" value="1"/>
</dbReference>
<keyword evidence="3" id="KW-0963">Cytoplasm</keyword>
<evidence type="ECO:0000256" key="1">
    <source>
        <dbReference type="ARBA" id="ARBA00004496"/>
    </source>
</evidence>
<dbReference type="GO" id="GO:0019901">
    <property type="term" value="F:protein kinase binding"/>
    <property type="evidence" value="ECO:0007669"/>
    <property type="project" value="TreeGrafter"/>
</dbReference>
<evidence type="ECO:0000313" key="7">
    <source>
        <dbReference type="Proteomes" id="UP001181693"/>
    </source>
</evidence>
<name>A0AAV2ZNR7_PYXAD</name>
<keyword evidence="7" id="KW-1185">Reference proteome</keyword>
<evidence type="ECO:0000259" key="5">
    <source>
        <dbReference type="Pfam" id="PF07894"/>
    </source>
</evidence>
<dbReference type="InterPro" id="IPR050944">
    <property type="entry name" value="FAM83"/>
</dbReference>
<sequence length="573" mass="64275">MANSQIKCLEDDLEFVDITEASPQFYYSEKQRAALETLICSGENDFQSFLKNEEMRHFLSKEEVVSIANSAVDSQLGNIEYEDDSELDDDLSISYWPGKTDVPTPMLDLGWPDGDTWKGITRAEVYTHPPSNNAPHIKVVIRRAIQSATKVIAIVMDIFTDPDIFLDLHEAATRRMVPVYIILSSHHLSSFLHMVETTGINVRFTENMRVRVISGCTFSTKQLKQVTGKLKEKFLLIDGNSVITGSYSFTWSDSRLDRNLITHLTGEITDVFDNEFRTLFASSRPLQRYDFAKDPNKEIQNKLPIPPPIISVPKEPENFSSNAQVGPIVPEPYTNGFSSPKRFNTNGALQPSDVLLSPYMTPAGPTQLTKSINKIAERRTVMPGKSLGVEGGYNRSSLALQDSSVNNPILVPDYSIRHRLSACRNFEGPTLTFRTAQESHSALSDILKNVQRNRLSVAKTTGGRPSKSLWDLSQLSQLSGCSGEQGMRQNPLDGEDSKVKRWTTKDTPAMLLMRQRAFPVEDNRSRESSNHMPFQSPTTATPIRLQGQLVHGVSTTSLPRPWTNTARHGRQYY</sequence>
<dbReference type="GO" id="GO:0007165">
    <property type="term" value="P:signal transduction"/>
    <property type="evidence" value="ECO:0007669"/>
    <property type="project" value="TreeGrafter"/>
</dbReference>
<dbReference type="Gene3D" id="3.30.870.10">
    <property type="entry name" value="Endonuclease Chain A"/>
    <property type="match status" value="1"/>
</dbReference>
<dbReference type="PANTHER" id="PTHR16181">
    <property type="entry name" value="PROTEIN FAM83A-RELATED"/>
    <property type="match status" value="1"/>
</dbReference>
<gene>
    <name evidence="6" type="ORF">GDO54_003514</name>
</gene>
<reference evidence="6" key="1">
    <citation type="thesis" date="2020" institute="ProQuest LLC" country="789 East Eisenhower Parkway, Ann Arbor, MI, USA">
        <title>Comparative Genomics and Chromosome Evolution.</title>
        <authorList>
            <person name="Mudd A.B."/>
        </authorList>
    </citation>
    <scope>NUCLEOTIDE SEQUENCE</scope>
    <source>
        <strain evidence="6">1538</strain>
        <tissue evidence="6">Blood</tissue>
    </source>
</reference>
<protein>
    <recommendedName>
        <fullName evidence="5">Scaffolding anchor of CK1 domain-containing protein</fullName>
    </recommendedName>
</protein>
<dbReference type="InterPro" id="IPR012461">
    <property type="entry name" value="SACK1"/>
</dbReference>
<feature type="domain" description="Scaffolding anchor of CK1" evidence="5">
    <location>
        <begin position="18"/>
        <end position="285"/>
    </location>
</feature>
<feature type="compositionally biased region" description="Polar residues" evidence="4">
    <location>
        <begin position="554"/>
        <end position="566"/>
    </location>
</feature>
<dbReference type="Pfam" id="PF07894">
    <property type="entry name" value="SACK1"/>
    <property type="match status" value="1"/>
</dbReference>
<dbReference type="EMBL" id="DYDO01000011">
    <property type="protein sequence ID" value="DBA16084.1"/>
    <property type="molecule type" value="Genomic_DNA"/>
</dbReference>
<proteinExistence type="inferred from homology"/>
<dbReference type="SUPFAM" id="SSF56024">
    <property type="entry name" value="Phospholipase D/nuclease"/>
    <property type="match status" value="1"/>
</dbReference>
<evidence type="ECO:0000256" key="2">
    <source>
        <dbReference type="ARBA" id="ARBA00006937"/>
    </source>
</evidence>
<organism evidence="6 7">
    <name type="scientific">Pyxicephalus adspersus</name>
    <name type="common">African bullfrog</name>
    <dbReference type="NCBI Taxonomy" id="30357"/>
    <lineage>
        <taxon>Eukaryota</taxon>
        <taxon>Metazoa</taxon>
        <taxon>Chordata</taxon>
        <taxon>Craniata</taxon>
        <taxon>Vertebrata</taxon>
        <taxon>Euteleostomi</taxon>
        <taxon>Amphibia</taxon>
        <taxon>Batrachia</taxon>
        <taxon>Anura</taxon>
        <taxon>Neobatrachia</taxon>
        <taxon>Ranoidea</taxon>
        <taxon>Pyxicephalidae</taxon>
        <taxon>Pyxicephalinae</taxon>
        <taxon>Pyxicephalus</taxon>
    </lineage>
</organism>
<dbReference type="AlphaFoldDB" id="A0AAV2ZNR7"/>
<feature type="region of interest" description="Disordered" evidence="4">
    <location>
        <begin position="554"/>
        <end position="573"/>
    </location>
</feature>
<accession>A0AAV2ZNR7</accession>
<dbReference type="Proteomes" id="UP001181693">
    <property type="component" value="Unassembled WGS sequence"/>
</dbReference>